<evidence type="ECO:0000256" key="3">
    <source>
        <dbReference type="ARBA" id="ARBA00022475"/>
    </source>
</evidence>
<keyword evidence="6 12" id="KW-0067">ATP-binding</keyword>
<reference evidence="12 13" key="1">
    <citation type="journal article" date="2020" name="Microb. Ecol.">
        <title>Ecogenomics of the Marine Benthic Filamentous Cyanobacterium Adonisia.</title>
        <authorList>
            <person name="Walter J.M."/>
            <person name="Coutinho F.H."/>
            <person name="Leomil L."/>
            <person name="Hargreaves P.I."/>
            <person name="Campeao M.E."/>
            <person name="Vieira V.V."/>
            <person name="Silva B.S."/>
            <person name="Fistarol G.O."/>
            <person name="Salomon P.S."/>
            <person name="Sawabe T."/>
            <person name="Mino S."/>
            <person name="Hosokawa M."/>
            <person name="Miyashita H."/>
            <person name="Maruyama F."/>
            <person name="van Verk M.C."/>
            <person name="Dutilh B.E."/>
            <person name="Thompson C.C."/>
            <person name="Thompson F.L."/>
        </authorList>
    </citation>
    <scope>NUCLEOTIDE SEQUENCE [LARGE SCALE GENOMIC DNA]</scope>
    <source>
        <strain evidence="12 13">CCMR0081</strain>
    </source>
</reference>
<dbReference type="EMBL" id="QXHD01000004">
    <property type="protein sequence ID" value="NEZ55277.1"/>
    <property type="molecule type" value="Genomic_DNA"/>
</dbReference>
<dbReference type="GO" id="GO:0015421">
    <property type="term" value="F:ABC-type oligopeptide transporter activity"/>
    <property type="evidence" value="ECO:0007669"/>
    <property type="project" value="TreeGrafter"/>
</dbReference>
<dbReference type="Pfam" id="PF00005">
    <property type="entry name" value="ABC_tran"/>
    <property type="match status" value="1"/>
</dbReference>
<feature type="transmembrane region" description="Helical" evidence="9">
    <location>
        <begin position="181"/>
        <end position="199"/>
    </location>
</feature>
<feature type="transmembrane region" description="Helical" evidence="9">
    <location>
        <begin position="265"/>
        <end position="288"/>
    </location>
</feature>
<dbReference type="GO" id="GO:0016887">
    <property type="term" value="F:ATP hydrolysis activity"/>
    <property type="evidence" value="ECO:0007669"/>
    <property type="project" value="InterPro"/>
</dbReference>
<keyword evidence="2" id="KW-0813">Transport</keyword>
<dbReference type="SUPFAM" id="SSF90123">
    <property type="entry name" value="ABC transporter transmembrane region"/>
    <property type="match status" value="1"/>
</dbReference>
<evidence type="ECO:0000313" key="13">
    <source>
        <dbReference type="Proteomes" id="UP000481033"/>
    </source>
</evidence>
<keyword evidence="7 9" id="KW-1133">Transmembrane helix</keyword>
<evidence type="ECO:0000256" key="4">
    <source>
        <dbReference type="ARBA" id="ARBA00022692"/>
    </source>
</evidence>
<evidence type="ECO:0000256" key="9">
    <source>
        <dbReference type="SAM" id="Phobius"/>
    </source>
</evidence>
<dbReference type="InterPro" id="IPR011527">
    <property type="entry name" value="ABC1_TM_dom"/>
</dbReference>
<feature type="transmembrane region" description="Helical" evidence="9">
    <location>
        <begin position="6"/>
        <end position="23"/>
    </location>
</feature>
<dbReference type="FunFam" id="3.40.50.300:FF:000221">
    <property type="entry name" value="Multidrug ABC transporter ATP-binding protein"/>
    <property type="match status" value="1"/>
</dbReference>
<evidence type="ECO:0000256" key="2">
    <source>
        <dbReference type="ARBA" id="ARBA00022448"/>
    </source>
</evidence>
<feature type="domain" description="ABC transmembrane type-1" evidence="11">
    <location>
        <begin position="32"/>
        <end position="326"/>
    </location>
</feature>
<dbReference type="InterPro" id="IPR003439">
    <property type="entry name" value="ABC_transporter-like_ATP-bd"/>
</dbReference>
<keyword evidence="3" id="KW-1003">Cell membrane</keyword>
<dbReference type="InterPro" id="IPR027417">
    <property type="entry name" value="P-loop_NTPase"/>
</dbReference>
<dbReference type="GO" id="GO:0005524">
    <property type="term" value="F:ATP binding"/>
    <property type="evidence" value="ECO:0007669"/>
    <property type="project" value="UniProtKB-KW"/>
</dbReference>
<protein>
    <submittedName>
        <fullName evidence="12">ABC transporter ATP-binding protein</fullName>
    </submittedName>
</protein>
<dbReference type="SUPFAM" id="SSF52540">
    <property type="entry name" value="P-loop containing nucleoside triphosphate hydrolases"/>
    <property type="match status" value="1"/>
</dbReference>
<dbReference type="PANTHER" id="PTHR43394">
    <property type="entry name" value="ATP-DEPENDENT PERMEASE MDL1, MITOCHONDRIAL"/>
    <property type="match status" value="1"/>
</dbReference>
<dbReference type="PROSITE" id="PS50929">
    <property type="entry name" value="ABC_TM1F"/>
    <property type="match status" value="1"/>
</dbReference>
<feature type="transmembrane region" description="Helical" evidence="9">
    <location>
        <begin position="35"/>
        <end position="55"/>
    </location>
</feature>
<dbReference type="InterPro" id="IPR036640">
    <property type="entry name" value="ABC1_TM_sf"/>
</dbReference>
<accession>A0A6M0RG77</accession>
<dbReference type="InterPro" id="IPR039421">
    <property type="entry name" value="Type_1_exporter"/>
</dbReference>
<keyword evidence="8 9" id="KW-0472">Membrane</keyword>
<name>A0A6M0RG77_9CYAN</name>
<dbReference type="Gene3D" id="1.20.1560.10">
    <property type="entry name" value="ABC transporter type 1, transmembrane domain"/>
    <property type="match status" value="1"/>
</dbReference>
<dbReference type="PANTHER" id="PTHR43394:SF1">
    <property type="entry name" value="ATP-BINDING CASSETTE SUB-FAMILY B MEMBER 10, MITOCHONDRIAL"/>
    <property type="match status" value="1"/>
</dbReference>
<evidence type="ECO:0000256" key="5">
    <source>
        <dbReference type="ARBA" id="ARBA00022741"/>
    </source>
</evidence>
<keyword evidence="13" id="KW-1185">Reference proteome</keyword>
<dbReference type="Gene3D" id="3.40.50.300">
    <property type="entry name" value="P-loop containing nucleotide triphosphate hydrolases"/>
    <property type="match status" value="1"/>
</dbReference>
<dbReference type="SMART" id="SM00382">
    <property type="entry name" value="AAA"/>
    <property type="match status" value="1"/>
</dbReference>
<feature type="domain" description="ABC transporter" evidence="10">
    <location>
        <begin position="361"/>
        <end position="601"/>
    </location>
</feature>
<dbReference type="Proteomes" id="UP000481033">
    <property type="component" value="Unassembled WGS sequence"/>
</dbReference>
<organism evidence="12 13">
    <name type="scientific">Adonisia turfae CCMR0081</name>
    <dbReference type="NCBI Taxonomy" id="2292702"/>
    <lineage>
        <taxon>Bacteria</taxon>
        <taxon>Bacillati</taxon>
        <taxon>Cyanobacteriota</taxon>
        <taxon>Adonisia</taxon>
        <taxon>Adonisia turfae</taxon>
    </lineage>
</organism>
<gene>
    <name evidence="12" type="ORF">DXZ20_06225</name>
</gene>
<keyword evidence="5" id="KW-0547">Nucleotide-binding</keyword>
<dbReference type="AlphaFoldDB" id="A0A6M0RG77"/>
<keyword evidence="4 9" id="KW-0812">Transmembrane</keyword>
<evidence type="ECO:0000259" key="11">
    <source>
        <dbReference type="PROSITE" id="PS50929"/>
    </source>
</evidence>
<feature type="transmembrane region" description="Helical" evidence="9">
    <location>
        <begin position="75"/>
        <end position="95"/>
    </location>
</feature>
<evidence type="ECO:0000256" key="8">
    <source>
        <dbReference type="ARBA" id="ARBA00023136"/>
    </source>
</evidence>
<proteinExistence type="predicted"/>
<evidence type="ECO:0000259" key="10">
    <source>
        <dbReference type="PROSITE" id="PS50893"/>
    </source>
</evidence>
<dbReference type="PROSITE" id="PS50893">
    <property type="entry name" value="ABC_TRANSPORTER_2"/>
    <property type="match status" value="1"/>
</dbReference>
<evidence type="ECO:0000256" key="1">
    <source>
        <dbReference type="ARBA" id="ARBA00004651"/>
    </source>
</evidence>
<dbReference type="GO" id="GO:0005886">
    <property type="term" value="C:plasma membrane"/>
    <property type="evidence" value="ECO:0007669"/>
    <property type="project" value="UniProtKB-SubCell"/>
</dbReference>
<evidence type="ECO:0000313" key="12">
    <source>
        <dbReference type="EMBL" id="NEZ55277.1"/>
    </source>
</evidence>
<dbReference type="InterPro" id="IPR003593">
    <property type="entry name" value="AAA+_ATPase"/>
</dbReference>
<comment type="subcellular location">
    <subcellularLocation>
        <location evidence="1">Cell membrane</location>
        <topology evidence="1">Multi-pass membrane protein</topology>
    </subcellularLocation>
</comment>
<dbReference type="Pfam" id="PF00664">
    <property type="entry name" value="ABC_membrane"/>
    <property type="match status" value="1"/>
</dbReference>
<sequence length="607" mass="69575">MQRWLPTILPQGIYLIIAIKIIWQSAPQWTCVSSLLLVLQGLLPATFFYVSKVIVDNIGAIFSTAHALPNSWHSYTHLMPWLLVLGGIAIVDIVLTSTTDLVNTAQGEKVTNSLQDILHAKSIAVDLAYYENPQYYDVLQRAQNEASFRCNQILSSLANVFKNAVLLAALSGLLLSISWQIIALLVAASLPVLWVRLKYTRVFYRWQRRRTALQRQSFYMSHLLTEAKFAKEIRLFNLGSFLRRRYRTVQTKIYREKLAIATKQAVYNFSTQLFGGVLLLVSYGYIIYRAFNNEFTFGDLVLYYQAMQRGQTALKQFFNSLAQLHENNLFLKNIFEFLELTPHVLEPEQPQVMPTIFQEGIVFEQVNFKYPNTQRQVLHNINLRVAPGETIALVGENGCGKTTLIKLLCRLYDPTSGDIYLESKNIKHYAISELRRQISVIFQDYARYYLTARENISFGNIEHHHDVTRIEAAARQSGAESIIQTLPKGYETILGKLFDQGEELSIGQWQKIALARAFLRDSQIMVLDEPTAAMDPKAEYAVFQKLKSLARHQAIVLISHRMSTVRLADRIYVMEQGKIVECGSHAELMNNQGLYFQLFEIQAEKYR</sequence>
<evidence type="ECO:0000256" key="6">
    <source>
        <dbReference type="ARBA" id="ARBA00022840"/>
    </source>
</evidence>
<comment type="caution">
    <text evidence="12">The sequence shown here is derived from an EMBL/GenBank/DDBJ whole genome shotgun (WGS) entry which is preliminary data.</text>
</comment>
<evidence type="ECO:0000256" key="7">
    <source>
        <dbReference type="ARBA" id="ARBA00022989"/>
    </source>
</evidence>